<evidence type="ECO:0000256" key="1">
    <source>
        <dbReference type="ARBA" id="ARBA00004141"/>
    </source>
</evidence>
<dbReference type="Proteomes" id="UP000297716">
    <property type="component" value="Unassembled WGS sequence"/>
</dbReference>
<keyword evidence="5 6" id="KW-0472">Membrane</keyword>
<evidence type="ECO:0000256" key="2">
    <source>
        <dbReference type="ARBA" id="ARBA00005587"/>
    </source>
</evidence>
<dbReference type="GO" id="GO:0005886">
    <property type="term" value="C:plasma membrane"/>
    <property type="evidence" value="ECO:0007669"/>
    <property type="project" value="TreeGrafter"/>
</dbReference>
<reference evidence="7 8" key="1">
    <citation type="submission" date="2019-03" db="EMBL/GenBank/DDBJ databases">
        <title>Draft genome sequence of Xylaria hypoxylon DSM 108379, a ubiquitous saprotrophic-parasitic fungi on hardwood.</title>
        <authorList>
            <person name="Buettner E."/>
            <person name="Leonhardt S."/>
            <person name="Gebauer A.M."/>
            <person name="Liers C."/>
            <person name="Hofrichter M."/>
            <person name="Kellner H."/>
        </authorList>
    </citation>
    <scope>NUCLEOTIDE SEQUENCE [LARGE SCALE GENOMIC DNA]</scope>
    <source>
        <strain evidence="7 8">DSM 108379</strain>
    </source>
</reference>
<feature type="transmembrane region" description="Helical" evidence="6">
    <location>
        <begin position="83"/>
        <end position="104"/>
    </location>
</feature>
<dbReference type="EMBL" id="SKBN01000093">
    <property type="protein sequence ID" value="TGJ83480.1"/>
    <property type="molecule type" value="Genomic_DNA"/>
</dbReference>
<accession>A0A4Z0YWD1</accession>
<dbReference type="GO" id="GO:0015123">
    <property type="term" value="F:acetate transmembrane transporter activity"/>
    <property type="evidence" value="ECO:0007669"/>
    <property type="project" value="TreeGrafter"/>
</dbReference>
<keyword evidence="8" id="KW-1185">Reference proteome</keyword>
<gene>
    <name evidence="7" type="ORF">E0Z10_g5314</name>
</gene>
<evidence type="ECO:0000313" key="8">
    <source>
        <dbReference type="Proteomes" id="UP000297716"/>
    </source>
</evidence>
<organism evidence="7 8">
    <name type="scientific">Xylaria hypoxylon</name>
    <dbReference type="NCBI Taxonomy" id="37992"/>
    <lineage>
        <taxon>Eukaryota</taxon>
        <taxon>Fungi</taxon>
        <taxon>Dikarya</taxon>
        <taxon>Ascomycota</taxon>
        <taxon>Pezizomycotina</taxon>
        <taxon>Sordariomycetes</taxon>
        <taxon>Xylariomycetidae</taxon>
        <taxon>Xylariales</taxon>
        <taxon>Xylariaceae</taxon>
        <taxon>Xylaria</taxon>
    </lineage>
</organism>
<comment type="caution">
    <text evidence="7">The sequence shown here is derived from an EMBL/GenBank/DDBJ whole genome shotgun (WGS) entry which is preliminary data.</text>
</comment>
<dbReference type="PANTHER" id="PTHR31123:SF4">
    <property type="entry name" value="PROTEIN ALCS"/>
    <property type="match status" value="1"/>
</dbReference>
<evidence type="ECO:0000256" key="4">
    <source>
        <dbReference type="ARBA" id="ARBA00022989"/>
    </source>
</evidence>
<sequence length="272" mass="30063">MANQQIPYSMTNHDEEKGLHRTATGVTMSPELFEKLYLTPKVPRAGDYNKRFANPTPLGFIGFVISASTFSMIIMGWGGTTGLSPVAGIFFFVGPVTMILALIFEWILGNFFSMMVMGLFAVFWLSFGLLEVPNLALGIPFATPDDPTGTLSREYNAAIGIYLIVWGFAFFTFFLFTTRLNMVLATIFSLTAIATWTLAGAYFKTSWGDYEGAGKLQKAGGAIIFAVSMLGWYMCAVIMAGEMRIRFDFPVGDLSHFWPSTDVELATREHSD</sequence>
<dbReference type="STRING" id="37992.A0A4Z0YWD1"/>
<dbReference type="Pfam" id="PF01184">
    <property type="entry name" value="Gpr1_Fun34_YaaH"/>
    <property type="match status" value="1"/>
</dbReference>
<dbReference type="InterPro" id="IPR000791">
    <property type="entry name" value="Gpr1/Fun34/SatP-like"/>
</dbReference>
<comment type="similarity">
    <text evidence="2">Belongs to the acetate uptake transporter (AceTr) (TC 2.A.96) family.</text>
</comment>
<protein>
    <submittedName>
        <fullName evidence="7">Uncharacterized protein</fullName>
    </submittedName>
</protein>
<name>A0A4Z0YWD1_9PEZI</name>
<proteinExistence type="inferred from homology"/>
<dbReference type="InterPro" id="IPR051633">
    <property type="entry name" value="AceTr"/>
</dbReference>
<feature type="transmembrane region" description="Helical" evidence="6">
    <location>
        <begin position="155"/>
        <end position="176"/>
    </location>
</feature>
<feature type="transmembrane region" description="Helical" evidence="6">
    <location>
        <begin position="183"/>
        <end position="203"/>
    </location>
</feature>
<dbReference type="PANTHER" id="PTHR31123">
    <property type="entry name" value="ACCUMULATION OF DYADS PROTEIN 2-RELATED"/>
    <property type="match status" value="1"/>
</dbReference>
<feature type="transmembrane region" description="Helical" evidence="6">
    <location>
        <begin position="223"/>
        <end position="241"/>
    </location>
</feature>
<feature type="transmembrane region" description="Helical" evidence="6">
    <location>
        <begin position="111"/>
        <end position="130"/>
    </location>
</feature>
<feature type="transmembrane region" description="Helical" evidence="6">
    <location>
        <begin position="58"/>
        <end position="77"/>
    </location>
</feature>
<keyword evidence="4 6" id="KW-1133">Transmembrane helix</keyword>
<evidence type="ECO:0000256" key="6">
    <source>
        <dbReference type="SAM" id="Phobius"/>
    </source>
</evidence>
<dbReference type="AlphaFoldDB" id="A0A4Z0YWD1"/>
<keyword evidence="3 6" id="KW-0812">Transmembrane</keyword>
<evidence type="ECO:0000256" key="3">
    <source>
        <dbReference type="ARBA" id="ARBA00022692"/>
    </source>
</evidence>
<comment type="subcellular location">
    <subcellularLocation>
        <location evidence="1">Membrane</location>
        <topology evidence="1">Multi-pass membrane protein</topology>
    </subcellularLocation>
</comment>
<evidence type="ECO:0000256" key="5">
    <source>
        <dbReference type="ARBA" id="ARBA00023136"/>
    </source>
</evidence>
<dbReference type="OrthoDB" id="3648309at2759"/>
<evidence type="ECO:0000313" key="7">
    <source>
        <dbReference type="EMBL" id="TGJ83480.1"/>
    </source>
</evidence>